<dbReference type="PANTHER" id="PTHR43739">
    <property type="entry name" value="XYLOGLUCANASE (EUROFUNG)"/>
    <property type="match status" value="1"/>
</dbReference>
<dbReference type="InterPro" id="IPR031778">
    <property type="entry name" value="Sortilin_N"/>
</dbReference>
<keyword evidence="5" id="KW-1185">Reference proteome</keyword>
<dbReference type="EMBL" id="REFR01000011">
    <property type="protein sequence ID" value="RMB08151.1"/>
    <property type="molecule type" value="Genomic_DNA"/>
</dbReference>
<feature type="domain" description="Sortilin N-terminal" evidence="3">
    <location>
        <begin position="129"/>
        <end position="253"/>
    </location>
</feature>
<dbReference type="Pfam" id="PF15902">
    <property type="entry name" value="Sortilin-Vps10"/>
    <property type="match status" value="1"/>
</dbReference>
<keyword evidence="2" id="KW-0732">Signal</keyword>
<evidence type="ECO:0000313" key="5">
    <source>
        <dbReference type="Proteomes" id="UP000271227"/>
    </source>
</evidence>
<evidence type="ECO:0000259" key="3">
    <source>
        <dbReference type="Pfam" id="PF15902"/>
    </source>
</evidence>
<dbReference type="AlphaFoldDB" id="A0A3M0CEA9"/>
<evidence type="ECO:0000256" key="2">
    <source>
        <dbReference type="SAM" id="SignalP"/>
    </source>
</evidence>
<dbReference type="InParanoid" id="A0A3M0CEA9"/>
<reference evidence="4 5" key="1">
    <citation type="submission" date="2018-10" db="EMBL/GenBank/DDBJ databases">
        <title>Genomic Encyclopedia of Archaeal and Bacterial Type Strains, Phase II (KMG-II): from individual species to whole genera.</title>
        <authorList>
            <person name="Goeker M."/>
        </authorList>
    </citation>
    <scope>NUCLEOTIDE SEQUENCE [LARGE SCALE GENOMIC DNA]</scope>
    <source>
        <strain evidence="4 5">DSM 25217</strain>
    </source>
</reference>
<protein>
    <submittedName>
        <fullName evidence="4">Photosystem II stability/assembly factor-like uncharacterized protein</fullName>
    </submittedName>
</protein>
<dbReference type="SUPFAM" id="SSF50939">
    <property type="entry name" value="Sialidases"/>
    <property type="match status" value="1"/>
</dbReference>
<evidence type="ECO:0000256" key="1">
    <source>
        <dbReference type="ARBA" id="ARBA00022737"/>
    </source>
</evidence>
<accession>A0A3M0CEA9</accession>
<comment type="caution">
    <text evidence="4">The sequence shown here is derived from an EMBL/GenBank/DDBJ whole genome shotgun (WGS) entry which is preliminary data.</text>
</comment>
<keyword evidence="1" id="KW-0677">Repeat</keyword>
<dbReference type="InterPro" id="IPR052025">
    <property type="entry name" value="Xyloglucanase_GH74"/>
</dbReference>
<dbReference type="SUPFAM" id="SSF110296">
    <property type="entry name" value="Oligoxyloglucan reducing end-specific cellobiohydrolase"/>
    <property type="match status" value="1"/>
</dbReference>
<feature type="chain" id="PRO_5018198379" evidence="2">
    <location>
        <begin position="24"/>
        <end position="1092"/>
    </location>
</feature>
<proteinExistence type="predicted"/>
<name>A0A3M0CEA9_9PROT</name>
<dbReference type="Gene3D" id="2.130.10.10">
    <property type="entry name" value="YVTN repeat-like/Quinoprotein amine dehydrogenase"/>
    <property type="match status" value="5"/>
</dbReference>
<dbReference type="OrthoDB" id="9764804at2"/>
<dbReference type="RefSeq" id="WP_121938888.1">
    <property type="nucleotide sequence ID" value="NZ_REFR01000011.1"/>
</dbReference>
<evidence type="ECO:0000313" key="4">
    <source>
        <dbReference type="EMBL" id="RMB08151.1"/>
    </source>
</evidence>
<dbReference type="InterPro" id="IPR036278">
    <property type="entry name" value="Sialidase_sf"/>
</dbReference>
<sequence>MSAFGGMRLLAAGLCIIGAVLTAGVDTVAQDGGNPFAGLKPRLIGPSYSSGRISDFAFHPTQRNVFYVATASAGVWKTDNAGISWTPLFDGEASYATGVITMDPADPLTLWVGTGENNSQRSVANGDGVYKSTDGGKSWKNMGLKDSGHISRIWVHPDDSDVVLVAAQGPLWSGGGDRGLYKTTDGGATWTRILEIDADTGVNEFVVDPRNPDVIVASSYQRRRHVWTLINGGPGSGVHRTTDGGATWTKVTRGLPTQDHLGRIGLAGAPSAPGMIYAIVETEGKGSGLYRSTDFGQSWEKRSGHRTTSAQYYNELIVDPHDADTLYAPDTFTQVSRDGGKTFSRLGFESRHVDDHALWIDPDNTSHLYIGGDGGIYESWDGGTLWRHVNNLPIVQFYRIQPDEDVPFYNVCGGTQDNNSLCGPSRTAVAHGITNSDWHIVLGGDGYKPQIDPTDPNIIYAQYQYGGLARYDRRTQERIYITPQPDSGENEYKWNWNTPLLISPHNPRRLFYAAEKVFVSDDRGDTWRIVSPDLTRRLDRNGLEVMGRVWSVDSVAKNDSTSMYGSIIALNESPLREGLIYVGTDDGLIHVTEDFGENWRTVDSFRGVPDMSLVEDIIASPTDENVAYAVIDNHKRGDFKPYVLKTTDKGRRWRLISGDLPARGSAHTIAEDHVDPDLLFVGTEYGLFFTQNGGENWTPVKSGFPTIAVRDLEIQRRENDLVVGTFGRGAYVIDDYRPLRTKAADLAGSSATLFAVRDPWLYVEGNLWGGGKKGNLGDQFWQVDNPPYGAVFTYYLNADLTTARDARRKAEQEIEKQGGDTPYPSFDTLRQEDREEAPAIILTVRDASGTVVRRIKGATKKGLHRTAWDLRHEAPDKVELNAGFRPPWAGEPEGPMATPGTYTVEIAQRVRGVLEPLAGPQRFMVKPLVRSPETTDDFAGLLAFQQKTADLSRALDGALGVTGEMDSRIAHLKVALMRTPAANEDHETRLRAMETRLADINVRLRGDRTVSGRNEPAPWSIRQRVNSIFGHWGSQAPVPGVHARAYRIAAAEFAATLADIRTLGADLAAFEAEAGAAGAPWTPGRLPDWSPE</sequence>
<dbReference type="CDD" id="cd15482">
    <property type="entry name" value="Sialidase_non-viral"/>
    <property type="match status" value="1"/>
</dbReference>
<dbReference type="InterPro" id="IPR015943">
    <property type="entry name" value="WD40/YVTN_repeat-like_dom_sf"/>
</dbReference>
<dbReference type="GO" id="GO:0010411">
    <property type="term" value="P:xyloglucan metabolic process"/>
    <property type="evidence" value="ECO:0007669"/>
    <property type="project" value="TreeGrafter"/>
</dbReference>
<organism evidence="4 5">
    <name type="scientific">Eilatimonas milleporae</name>
    <dbReference type="NCBI Taxonomy" id="911205"/>
    <lineage>
        <taxon>Bacteria</taxon>
        <taxon>Pseudomonadati</taxon>
        <taxon>Pseudomonadota</taxon>
        <taxon>Alphaproteobacteria</taxon>
        <taxon>Kordiimonadales</taxon>
        <taxon>Kordiimonadaceae</taxon>
        <taxon>Eilatimonas</taxon>
    </lineage>
</organism>
<dbReference type="Proteomes" id="UP000271227">
    <property type="component" value="Unassembled WGS sequence"/>
</dbReference>
<dbReference type="Gene3D" id="2.60.40.4070">
    <property type="match status" value="1"/>
</dbReference>
<gene>
    <name evidence="4" type="ORF">BXY39_2247</name>
</gene>
<feature type="signal peptide" evidence="2">
    <location>
        <begin position="1"/>
        <end position="23"/>
    </location>
</feature>
<dbReference type="PANTHER" id="PTHR43739:SF5">
    <property type="entry name" value="EXO-ALPHA-SIALIDASE"/>
    <property type="match status" value="1"/>
</dbReference>